<evidence type="ECO:0000256" key="3">
    <source>
        <dbReference type="SAM" id="SignalP"/>
    </source>
</evidence>
<gene>
    <name evidence="4" type="ORF">ACFQZP_43850</name>
</gene>
<dbReference type="Gene3D" id="2.120.10.30">
    <property type="entry name" value="TolB, C-terminal domain"/>
    <property type="match status" value="1"/>
</dbReference>
<protein>
    <submittedName>
        <fullName evidence="4">L-dopachrome tautomerase-related protein</fullName>
    </submittedName>
</protein>
<comment type="caution">
    <text evidence="4">The sequence shown here is derived from an EMBL/GenBank/DDBJ whole genome shotgun (WGS) entry which is preliminary data.</text>
</comment>
<comment type="subcellular location">
    <subcellularLocation>
        <location evidence="1">Secreted</location>
    </subcellularLocation>
</comment>
<accession>A0ABW2VWP2</accession>
<sequence length="385" mass="41640">MKRRTFLTATTASLAATQLAGPAYASASPSGSTAGHYEVVARFWGAMPTGVTVSRRGRVFVNFPRWGDDVPFTVAELRGGKPVAYPDAEVNRQDASDLAGHFQSVQSVVVDPADRLWILDTGSPGFAGSSYGGPKLVAVDLRTDRIVRKILFPPEVVPANSYPNDVRFDLRRGAEGMAFITDSGGSNGVIVVDLATGRSWRRLAGHPSALPDAQFLPVIEGEPFMVRPAGGEPTYYETGSDGIALSDDGARLYYCPLSSRRLHSVSTDALADPDATDAEVAATVEDLGFKPMADGLESDDKGRLYGGDLEHNAIWRRSPNGTYRTLAQGRDLLWVDTLSVASDRHLYAIANQLNRLSPFHEGKDLRRKPYLLVRLPIDAGPVRLV</sequence>
<evidence type="ECO:0000256" key="2">
    <source>
        <dbReference type="ARBA" id="ARBA00022525"/>
    </source>
</evidence>
<proteinExistence type="predicted"/>
<dbReference type="RefSeq" id="WP_381255716.1">
    <property type="nucleotide sequence ID" value="NZ_JBHTBI010000013.1"/>
</dbReference>
<organism evidence="4 5">
    <name type="scientific">Streptomyces lutosisoli</name>
    <dbReference type="NCBI Taxonomy" id="2665721"/>
    <lineage>
        <taxon>Bacteria</taxon>
        <taxon>Bacillati</taxon>
        <taxon>Actinomycetota</taxon>
        <taxon>Actinomycetes</taxon>
        <taxon>Kitasatosporales</taxon>
        <taxon>Streptomycetaceae</taxon>
        <taxon>Streptomyces</taxon>
    </lineage>
</organism>
<name>A0ABW2VWP2_9ACTN</name>
<evidence type="ECO:0000313" key="5">
    <source>
        <dbReference type="Proteomes" id="UP001596957"/>
    </source>
</evidence>
<feature type="chain" id="PRO_5045732538" evidence="3">
    <location>
        <begin position="28"/>
        <end position="385"/>
    </location>
</feature>
<evidence type="ECO:0000256" key="1">
    <source>
        <dbReference type="ARBA" id="ARBA00004613"/>
    </source>
</evidence>
<dbReference type="PANTHER" id="PTHR10009">
    <property type="entry name" value="PROTEIN YELLOW-RELATED"/>
    <property type="match status" value="1"/>
</dbReference>
<keyword evidence="5" id="KW-1185">Reference proteome</keyword>
<reference evidence="5" key="1">
    <citation type="journal article" date="2019" name="Int. J. Syst. Evol. Microbiol.">
        <title>The Global Catalogue of Microorganisms (GCM) 10K type strain sequencing project: providing services to taxonomists for standard genome sequencing and annotation.</title>
        <authorList>
            <consortium name="The Broad Institute Genomics Platform"/>
            <consortium name="The Broad Institute Genome Sequencing Center for Infectious Disease"/>
            <person name="Wu L."/>
            <person name="Ma J."/>
        </authorList>
    </citation>
    <scope>NUCLEOTIDE SEQUENCE [LARGE SCALE GENOMIC DNA]</scope>
    <source>
        <strain evidence="5">CGMCC 4.7198</strain>
    </source>
</reference>
<evidence type="ECO:0000313" key="4">
    <source>
        <dbReference type="EMBL" id="MFD0288429.1"/>
    </source>
</evidence>
<keyword evidence="3" id="KW-0732">Signal</keyword>
<dbReference type="Pfam" id="PF03022">
    <property type="entry name" value="MRJP"/>
    <property type="match status" value="1"/>
</dbReference>
<dbReference type="PANTHER" id="PTHR10009:SF18">
    <property type="entry name" value="PROTEIN YELLOW-LIKE PROTEIN"/>
    <property type="match status" value="1"/>
</dbReference>
<dbReference type="Proteomes" id="UP001596957">
    <property type="component" value="Unassembled WGS sequence"/>
</dbReference>
<dbReference type="SUPFAM" id="SSF63829">
    <property type="entry name" value="Calcium-dependent phosphotriesterase"/>
    <property type="match status" value="1"/>
</dbReference>
<dbReference type="InterPro" id="IPR017996">
    <property type="entry name" value="MRJP/yellow-related"/>
</dbReference>
<feature type="signal peptide" evidence="3">
    <location>
        <begin position="1"/>
        <end position="27"/>
    </location>
</feature>
<dbReference type="EMBL" id="JBHTEC010000007">
    <property type="protein sequence ID" value="MFD0288429.1"/>
    <property type="molecule type" value="Genomic_DNA"/>
</dbReference>
<keyword evidence="2" id="KW-0964">Secreted</keyword>
<dbReference type="InterPro" id="IPR011042">
    <property type="entry name" value="6-blade_b-propeller_TolB-like"/>
</dbReference>